<sequence length="781" mass="90654">MISEYVKNMDIFSQSFQFNTGKLRDRKRTFVGTFLTLSIMAATLYYFIYLFVKYMDNQIDPKFRVQNFISNDLISIPLSNELIAFQYIEPIGNLSIDQIQAKTNKTYIVTLANFMYTDNNGYFMMPLNVIPCNNTLLQGYRCIDMSKVPSNYTLMLNSKNRAQSQISIVSYRCQDTDRYKRFVPDNCANLTDINKFISKLGNTLNVKLITSQYNITAKEFQDSYKTFNLLISPTQIMYTEFKAQNQITSVKDGYIFQSEKQYFSPISYTTVTQTLDTDLVLKQAGAKYFQQFFVDVEETIYQTQIQYPTLPEILALCNTTLSLLMCLGFFGRQMAQKLIRQELFLLILQNFYQGTYEKVLRIHKFIQPNEQDHPKKINYLSESAELQENPNPITVPNIHTNSRQNQFTQQDTNLQQIQDAVLEDASVGEGQSPVIIPELSIKSSGQIINQLDLQSDTKRDCIIDQETIFSSRNNMQKLSDEENKILDQIKKEESNTNSFSMQKTQEFRLQTVNPSYDSEKQILQFNKRQSILTDLKSQKTAPNRTSITKQLFERRQMQPIVSQIAINSCDRTENNLKFDISPLRTEKSPTIQDSNKISNLIKLKPSKIPSIQQHEKININEAEKSPNSSLESKLKSINNQSIFKKVEHSLFKFSMFKKKEFLSEKGIDQETIFSIEKQVNSSLDFSQVYQEILFCKKAIMMILTKEQFAALKLVGCSERFSKQLTKSFDELKNCQMSHFEEQFAIQLLEEVQIKYINQFIEKFSKKGNISELDKKIYQSLG</sequence>
<dbReference type="Proteomes" id="UP000009168">
    <property type="component" value="Unassembled WGS sequence"/>
</dbReference>
<evidence type="ECO:0000256" key="1">
    <source>
        <dbReference type="SAM" id="Phobius"/>
    </source>
</evidence>
<organism evidence="2 3">
    <name type="scientific">Tetrahymena thermophila (strain SB210)</name>
    <dbReference type="NCBI Taxonomy" id="312017"/>
    <lineage>
        <taxon>Eukaryota</taxon>
        <taxon>Sar</taxon>
        <taxon>Alveolata</taxon>
        <taxon>Ciliophora</taxon>
        <taxon>Intramacronucleata</taxon>
        <taxon>Oligohymenophorea</taxon>
        <taxon>Hymenostomatida</taxon>
        <taxon>Tetrahymenina</taxon>
        <taxon>Tetrahymenidae</taxon>
        <taxon>Tetrahymena</taxon>
    </lineage>
</organism>
<dbReference type="InParanoid" id="Q22D59"/>
<dbReference type="RefSeq" id="XP_001030857.2">
    <property type="nucleotide sequence ID" value="XM_001030857.2"/>
</dbReference>
<gene>
    <name evidence="2" type="ORF">TTHERM_01002590</name>
</gene>
<reference evidence="3" key="1">
    <citation type="journal article" date="2006" name="PLoS Biol.">
        <title>Macronuclear genome sequence of the ciliate Tetrahymena thermophila, a model eukaryote.</title>
        <authorList>
            <person name="Eisen J.A."/>
            <person name="Coyne R.S."/>
            <person name="Wu M."/>
            <person name="Wu D."/>
            <person name="Thiagarajan M."/>
            <person name="Wortman J.R."/>
            <person name="Badger J.H."/>
            <person name="Ren Q."/>
            <person name="Amedeo P."/>
            <person name="Jones K.M."/>
            <person name="Tallon L.J."/>
            <person name="Delcher A.L."/>
            <person name="Salzberg S.L."/>
            <person name="Silva J.C."/>
            <person name="Haas B.J."/>
            <person name="Majoros W.H."/>
            <person name="Farzad M."/>
            <person name="Carlton J.M."/>
            <person name="Smith R.K. Jr."/>
            <person name="Garg J."/>
            <person name="Pearlman R.E."/>
            <person name="Karrer K.M."/>
            <person name="Sun L."/>
            <person name="Manning G."/>
            <person name="Elde N.C."/>
            <person name="Turkewitz A.P."/>
            <person name="Asai D.J."/>
            <person name="Wilkes D.E."/>
            <person name="Wang Y."/>
            <person name="Cai H."/>
            <person name="Collins K."/>
            <person name="Stewart B.A."/>
            <person name="Lee S.R."/>
            <person name="Wilamowska K."/>
            <person name="Weinberg Z."/>
            <person name="Ruzzo W.L."/>
            <person name="Wloga D."/>
            <person name="Gaertig J."/>
            <person name="Frankel J."/>
            <person name="Tsao C.-C."/>
            <person name="Gorovsky M.A."/>
            <person name="Keeling P.J."/>
            <person name="Waller R.F."/>
            <person name="Patron N.J."/>
            <person name="Cherry J.M."/>
            <person name="Stover N.A."/>
            <person name="Krieger C.J."/>
            <person name="del Toro C."/>
            <person name="Ryder H.F."/>
            <person name="Williamson S.C."/>
            <person name="Barbeau R.A."/>
            <person name="Hamilton E.P."/>
            <person name="Orias E."/>
        </authorList>
    </citation>
    <scope>NUCLEOTIDE SEQUENCE [LARGE SCALE GENOMIC DNA]</scope>
    <source>
        <strain evidence="3">SB210</strain>
    </source>
</reference>
<dbReference type="EMBL" id="GG662361">
    <property type="protein sequence ID" value="EAR83194.2"/>
    <property type="molecule type" value="Genomic_DNA"/>
</dbReference>
<proteinExistence type="predicted"/>
<keyword evidence="1 2" id="KW-0812">Transmembrane</keyword>
<evidence type="ECO:0000313" key="2">
    <source>
        <dbReference type="EMBL" id="EAR83194.2"/>
    </source>
</evidence>
<protein>
    <submittedName>
        <fullName evidence="2">Transmembrane protein, putative</fullName>
    </submittedName>
</protein>
<dbReference type="KEGG" id="tet:TTHERM_01002590"/>
<dbReference type="AlphaFoldDB" id="Q22D59"/>
<dbReference type="GeneID" id="7828517"/>
<keyword evidence="1" id="KW-0472">Membrane</keyword>
<keyword evidence="1" id="KW-1133">Transmembrane helix</keyword>
<keyword evidence="3" id="KW-1185">Reference proteome</keyword>
<name>Q22D59_TETTS</name>
<dbReference type="HOGENOM" id="CLU_013044_1_1_1"/>
<accession>Q22D59</accession>
<evidence type="ECO:0000313" key="3">
    <source>
        <dbReference type="Proteomes" id="UP000009168"/>
    </source>
</evidence>
<feature type="transmembrane region" description="Helical" evidence="1">
    <location>
        <begin position="30"/>
        <end position="52"/>
    </location>
</feature>